<evidence type="ECO:0000313" key="1">
    <source>
        <dbReference type="EMBL" id="KAJ0969994.1"/>
    </source>
</evidence>
<organism evidence="1 2">
    <name type="scientific">Dioscorea zingiberensis</name>
    <dbReference type="NCBI Taxonomy" id="325984"/>
    <lineage>
        <taxon>Eukaryota</taxon>
        <taxon>Viridiplantae</taxon>
        <taxon>Streptophyta</taxon>
        <taxon>Embryophyta</taxon>
        <taxon>Tracheophyta</taxon>
        <taxon>Spermatophyta</taxon>
        <taxon>Magnoliopsida</taxon>
        <taxon>Liliopsida</taxon>
        <taxon>Dioscoreales</taxon>
        <taxon>Dioscoreaceae</taxon>
        <taxon>Dioscorea</taxon>
    </lineage>
</organism>
<reference evidence="1" key="1">
    <citation type="submission" date="2021-03" db="EMBL/GenBank/DDBJ databases">
        <authorList>
            <person name="Li Z."/>
            <person name="Yang C."/>
        </authorList>
    </citation>
    <scope>NUCLEOTIDE SEQUENCE</scope>
    <source>
        <strain evidence="1">Dzin_1.0</strain>
        <tissue evidence="1">Leaf</tissue>
    </source>
</reference>
<dbReference type="OrthoDB" id="441890at2759"/>
<comment type="caution">
    <text evidence="1">The sequence shown here is derived from an EMBL/GenBank/DDBJ whole genome shotgun (WGS) entry which is preliminary data.</text>
</comment>
<keyword evidence="2" id="KW-1185">Reference proteome</keyword>
<dbReference type="AlphaFoldDB" id="A0A9D5HB16"/>
<evidence type="ECO:0000313" key="2">
    <source>
        <dbReference type="Proteomes" id="UP001085076"/>
    </source>
</evidence>
<sequence length="159" mass="17669">MNLPSDFSAVDDDDDDEVVQLKQRCTTLRNAIDQPFPSSKISVSSKLTLLRLVDAEHRFLSRFPPHRHRLGSISSNLGYLESLARIVLHPSVASVTRLSRPLPAAPVPVHLDLVCNVRRSPAWLLVSDRNPNHISWLPPAATKASGKESNWLSALRDLP</sequence>
<gene>
    <name evidence="1" type="ORF">J5N97_022871</name>
</gene>
<accession>A0A9D5HB16</accession>
<dbReference type="EMBL" id="JAGGNH010000006">
    <property type="protein sequence ID" value="KAJ0969994.1"/>
    <property type="molecule type" value="Genomic_DNA"/>
</dbReference>
<dbReference type="PANTHER" id="PTHR13379">
    <property type="entry name" value="UNCHARACTERIZED DUF1308"/>
    <property type="match status" value="1"/>
</dbReference>
<protein>
    <submittedName>
        <fullName evidence="1">Uncharacterized protein</fullName>
    </submittedName>
</protein>
<dbReference type="Proteomes" id="UP001085076">
    <property type="component" value="Miscellaneous, Linkage group lg06"/>
</dbReference>
<name>A0A9D5HB16_9LILI</name>
<reference evidence="1" key="2">
    <citation type="journal article" date="2022" name="Hortic Res">
        <title>The genome of Dioscorea zingiberensis sheds light on the biosynthesis, origin and evolution of the medicinally important diosgenin saponins.</title>
        <authorList>
            <person name="Li Y."/>
            <person name="Tan C."/>
            <person name="Li Z."/>
            <person name="Guo J."/>
            <person name="Li S."/>
            <person name="Chen X."/>
            <person name="Wang C."/>
            <person name="Dai X."/>
            <person name="Yang H."/>
            <person name="Song W."/>
            <person name="Hou L."/>
            <person name="Xu J."/>
            <person name="Tong Z."/>
            <person name="Xu A."/>
            <person name="Yuan X."/>
            <person name="Wang W."/>
            <person name="Yang Q."/>
            <person name="Chen L."/>
            <person name="Sun Z."/>
            <person name="Wang K."/>
            <person name="Pan B."/>
            <person name="Chen J."/>
            <person name="Bao Y."/>
            <person name="Liu F."/>
            <person name="Qi X."/>
            <person name="Gang D.R."/>
            <person name="Wen J."/>
            <person name="Li J."/>
        </authorList>
    </citation>
    <scope>NUCLEOTIDE SEQUENCE</scope>
    <source>
        <strain evidence="1">Dzin_1.0</strain>
    </source>
</reference>
<dbReference type="PANTHER" id="PTHR13379:SF0">
    <property type="entry name" value="UPF0415 PROTEIN C7ORF25"/>
    <property type="match status" value="1"/>
</dbReference>
<proteinExistence type="predicted"/>